<dbReference type="GO" id="GO:0003723">
    <property type="term" value="F:RNA binding"/>
    <property type="evidence" value="ECO:0007669"/>
    <property type="project" value="UniProtKB-UniRule"/>
</dbReference>
<dbReference type="InterPro" id="IPR054728">
    <property type="entry name" value="RsmB-like_ferredoxin"/>
</dbReference>
<proteinExistence type="inferred from homology"/>
<dbReference type="EMBL" id="JAAMOW010000007">
    <property type="protein sequence ID" value="NGY06032.1"/>
    <property type="molecule type" value="Genomic_DNA"/>
</dbReference>
<name>A0A6M2BTN8_9GAMM</name>
<feature type="binding site" evidence="6">
    <location>
        <position position="263"/>
    </location>
    <ligand>
        <name>S-adenosyl-L-methionine</name>
        <dbReference type="ChEBI" id="CHEBI:59789"/>
    </ligand>
</feature>
<evidence type="ECO:0000256" key="6">
    <source>
        <dbReference type="PROSITE-ProRule" id="PRU01023"/>
    </source>
</evidence>
<organism evidence="8 9">
    <name type="scientific">Solimonas terrae</name>
    <dbReference type="NCBI Taxonomy" id="1396819"/>
    <lineage>
        <taxon>Bacteria</taxon>
        <taxon>Pseudomonadati</taxon>
        <taxon>Pseudomonadota</taxon>
        <taxon>Gammaproteobacteria</taxon>
        <taxon>Nevskiales</taxon>
        <taxon>Nevskiaceae</taxon>
        <taxon>Solimonas</taxon>
    </lineage>
</organism>
<gene>
    <name evidence="8" type="ORF">G7Y85_14755</name>
</gene>
<dbReference type="RefSeq" id="WP_166258703.1">
    <property type="nucleotide sequence ID" value="NZ_JAAMOW010000007.1"/>
</dbReference>
<feature type="binding site" evidence="6">
    <location>
        <position position="292"/>
    </location>
    <ligand>
        <name>S-adenosyl-L-methionine</name>
        <dbReference type="ChEBI" id="CHEBI:59789"/>
    </ligand>
</feature>
<evidence type="ECO:0000313" key="8">
    <source>
        <dbReference type="EMBL" id="NGY06032.1"/>
    </source>
</evidence>
<dbReference type="InterPro" id="IPR023267">
    <property type="entry name" value="RCMT"/>
</dbReference>
<dbReference type="AlphaFoldDB" id="A0A6M2BTN8"/>
<dbReference type="Gene3D" id="3.40.50.150">
    <property type="entry name" value="Vaccinia Virus protein VP39"/>
    <property type="match status" value="1"/>
</dbReference>
<dbReference type="GO" id="GO:0001510">
    <property type="term" value="P:RNA methylation"/>
    <property type="evidence" value="ECO:0007669"/>
    <property type="project" value="InterPro"/>
</dbReference>
<dbReference type="InterPro" id="IPR018314">
    <property type="entry name" value="RsmB/NOL1/NOP2-like_CS"/>
</dbReference>
<comment type="similarity">
    <text evidence="1 6">Belongs to the class I-like SAM-binding methyltransferase superfamily. RsmB/NOP family.</text>
</comment>
<keyword evidence="4 6" id="KW-0949">S-adenosyl-L-methionine</keyword>
<dbReference type="PANTHER" id="PTHR22807">
    <property type="entry name" value="NOP2 YEAST -RELATED NOL1/NOP2/FMU SUN DOMAIN-CONTAINING"/>
    <property type="match status" value="1"/>
</dbReference>
<feature type="domain" description="SAM-dependent MTase RsmB/NOP-type" evidence="7">
    <location>
        <begin position="149"/>
        <end position="418"/>
    </location>
</feature>
<evidence type="ECO:0000259" key="7">
    <source>
        <dbReference type="PROSITE" id="PS51686"/>
    </source>
</evidence>
<dbReference type="InterPro" id="IPR001678">
    <property type="entry name" value="MeTrfase_RsmB-F_NOP2_dom"/>
</dbReference>
<evidence type="ECO:0000256" key="3">
    <source>
        <dbReference type="ARBA" id="ARBA00022679"/>
    </source>
</evidence>
<dbReference type="PROSITE" id="PS01153">
    <property type="entry name" value="NOL1_NOP2_SUN"/>
    <property type="match status" value="1"/>
</dbReference>
<keyword evidence="2 6" id="KW-0489">Methyltransferase</keyword>
<reference evidence="8 9" key="1">
    <citation type="journal article" date="2014" name="Int. J. Syst. Evol. Microbiol.">
        <title>Solimonas terrae sp. nov., isolated from soil.</title>
        <authorList>
            <person name="Kim S.J."/>
            <person name="Moon J.Y."/>
            <person name="Weon H.Y."/>
            <person name="Ahn J.H."/>
            <person name="Chen W.M."/>
            <person name="Kwon S.W."/>
        </authorList>
    </citation>
    <scope>NUCLEOTIDE SEQUENCE [LARGE SCALE GENOMIC DNA]</scope>
    <source>
        <strain evidence="8 9">KIS83-12</strain>
    </source>
</reference>
<dbReference type="Proteomes" id="UP000472676">
    <property type="component" value="Unassembled WGS sequence"/>
</dbReference>
<feature type="binding site" evidence="6">
    <location>
        <position position="308"/>
    </location>
    <ligand>
        <name>S-adenosyl-L-methionine</name>
        <dbReference type="ChEBI" id="CHEBI:59789"/>
    </ligand>
</feature>
<sequence>MAAPSSAVTRIRAAHWQAAALLLEKIRDDRQAADVALGHWFREHRQMGGRDRGHVTALVYGVLRDAMRLQRMAGPQPLSCRDWLCMHALSTGLLDHHALHALAGDAADAARTRLQAFDDAALGDAERHNVPESIWRHWQTHYGHEAALLADALNREAPVDLRVNLLKASRERASAVLQDLGLEPTTTPLSPWGLRLPRRAALQSAAPYREGWVEPQDEGSQLLALLVDAKPGERIADFCAGAGGKTLALGAAMQNRGELWALDIAASRLSRIGSRAQRAGLSIVQACVLPDDAWLTTQRGRFDAVLVDAPCSATGTWRRNPELRLRDIDFTALALQQRGILAAAARLVRPGGRLIYATCSLMRDENEAVVADFIARNAGFDVEDASTVINCGDSGPFLRLLPHRHGTDGFFAARMLRRNDT</sequence>
<dbReference type="CDD" id="cd02440">
    <property type="entry name" value="AdoMet_MTases"/>
    <property type="match status" value="1"/>
</dbReference>
<accession>A0A6M2BTN8</accession>
<comment type="caution">
    <text evidence="6">Lacks conserved residue(s) required for the propagation of feature annotation.</text>
</comment>
<dbReference type="SUPFAM" id="SSF48013">
    <property type="entry name" value="NusB-like"/>
    <property type="match status" value="1"/>
</dbReference>
<dbReference type="SUPFAM" id="SSF53335">
    <property type="entry name" value="S-adenosyl-L-methionine-dependent methyltransferases"/>
    <property type="match status" value="1"/>
</dbReference>
<protein>
    <submittedName>
        <fullName evidence="8">RsmB/NOP family class I SAM-dependent RNA methyltransferase</fullName>
    </submittedName>
</protein>
<keyword evidence="9" id="KW-1185">Reference proteome</keyword>
<evidence type="ECO:0000256" key="5">
    <source>
        <dbReference type="ARBA" id="ARBA00022884"/>
    </source>
</evidence>
<comment type="caution">
    <text evidence="8">The sequence shown here is derived from an EMBL/GenBank/DDBJ whole genome shotgun (WGS) entry which is preliminary data.</text>
</comment>
<feature type="active site" description="Nucleophile" evidence="6">
    <location>
        <position position="359"/>
    </location>
</feature>
<evidence type="ECO:0000256" key="2">
    <source>
        <dbReference type="ARBA" id="ARBA00022603"/>
    </source>
</evidence>
<evidence type="ECO:0000256" key="4">
    <source>
        <dbReference type="ARBA" id="ARBA00022691"/>
    </source>
</evidence>
<evidence type="ECO:0000256" key="1">
    <source>
        <dbReference type="ARBA" id="ARBA00007494"/>
    </source>
</evidence>
<dbReference type="Pfam" id="PF22458">
    <property type="entry name" value="RsmF-B_ferredox"/>
    <property type="match status" value="1"/>
</dbReference>
<dbReference type="InterPro" id="IPR049560">
    <property type="entry name" value="MeTrfase_RsmB-F_NOP2_cat"/>
</dbReference>
<dbReference type="GO" id="GO:0008173">
    <property type="term" value="F:RNA methyltransferase activity"/>
    <property type="evidence" value="ECO:0007669"/>
    <property type="project" value="InterPro"/>
</dbReference>
<dbReference type="InterPro" id="IPR035926">
    <property type="entry name" value="NusB-like_sf"/>
</dbReference>
<keyword evidence="3 6" id="KW-0808">Transferase</keyword>
<dbReference type="InterPro" id="IPR029063">
    <property type="entry name" value="SAM-dependent_MTases_sf"/>
</dbReference>
<evidence type="ECO:0000313" key="9">
    <source>
        <dbReference type="Proteomes" id="UP000472676"/>
    </source>
</evidence>
<keyword evidence="5 6" id="KW-0694">RNA-binding</keyword>
<dbReference type="Pfam" id="PF01189">
    <property type="entry name" value="Methyltr_RsmB-F"/>
    <property type="match status" value="1"/>
</dbReference>
<dbReference type="PANTHER" id="PTHR22807:SF53">
    <property type="entry name" value="RIBOSOMAL RNA SMALL SUBUNIT METHYLTRANSFERASE B-RELATED"/>
    <property type="match status" value="1"/>
</dbReference>
<dbReference type="PRINTS" id="PR02008">
    <property type="entry name" value="RCMTFAMILY"/>
</dbReference>
<dbReference type="PROSITE" id="PS51686">
    <property type="entry name" value="SAM_MT_RSMB_NOP"/>
    <property type="match status" value="1"/>
</dbReference>